<gene>
    <name evidence="3" type="ORF">BBBOND_0005650</name>
</gene>
<dbReference type="Pfam" id="PF00078">
    <property type="entry name" value="RVT_1"/>
    <property type="match status" value="1"/>
</dbReference>
<dbReference type="PROSITE" id="PS50878">
    <property type="entry name" value="RT_POL"/>
    <property type="match status" value="1"/>
</dbReference>
<name>A0A061BR22_BABBI</name>
<dbReference type="InterPro" id="IPR000477">
    <property type="entry name" value="RT_dom"/>
</dbReference>
<organism evidence="3">
    <name type="scientific">Babesia bigemina</name>
    <dbReference type="NCBI Taxonomy" id="5866"/>
    <lineage>
        <taxon>Eukaryota</taxon>
        <taxon>Sar</taxon>
        <taxon>Alveolata</taxon>
        <taxon>Apicomplexa</taxon>
        <taxon>Aconoidasida</taxon>
        <taxon>Piroplasmida</taxon>
        <taxon>Babesiidae</taxon>
        <taxon>Babesia</taxon>
    </lineage>
</organism>
<dbReference type="RefSeq" id="XP_012770845.1">
    <property type="nucleotide sequence ID" value="XM_012915391.1"/>
</dbReference>
<evidence type="ECO:0000313" key="3">
    <source>
        <dbReference type="EMBL" id="CDR71903.1"/>
    </source>
</evidence>
<dbReference type="SUPFAM" id="SSF56672">
    <property type="entry name" value="DNA/RNA polymerases"/>
    <property type="match status" value="1"/>
</dbReference>
<dbReference type="AlphaFoldDB" id="A0A061BR22"/>
<dbReference type="GeneID" id="24562120"/>
<dbReference type="EMBL" id="LK055233">
    <property type="protein sequence ID" value="CDR71903.1"/>
    <property type="molecule type" value="Genomic_DNA"/>
</dbReference>
<evidence type="ECO:0000259" key="2">
    <source>
        <dbReference type="PROSITE" id="PS50878"/>
    </source>
</evidence>
<dbReference type="PANTHER" id="PTHR35450">
    <property type="entry name" value="REVERSE TRANSCRIPTASE DOMAIN-CONTAINING PROTEIN"/>
    <property type="match status" value="1"/>
</dbReference>
<feature type="region of interest" description="Disordered" evidence="1">
    <location>
        <begin position="1"/>
        <end position="142"/>
    </location>
</feature>
<evidence type="ECO:0000256" key="1">
    <source>
        <dbReference type="SAM" id="MobiDB-lite"/>
    </source>
</evidence>
<dbReference type="InterPro" id="IPR043502">
    <property type="entry name" value="DNA/RNA_pol_sf"/>
</dbReference>
<feature type="compositionally biased region" description="Polar residues" evidence="1">
    <location>
        <begin position="1"/>
        <end position="12"/>
    </location>
</feature>
<dbReference type="CDD" id="cd01650">
    <property type="entry name" value="RT_nLTR_like"/>
    <property type="match status" value="1"/>
</dbReference>
<dbReference type="PANTHER" id="PTHR35450:SF2">
    <property type="entry name" value="REVERSE TRANSCRIPTASE DOMAIN-CONTAINING PROTEIN"/>
    <property type="match status" value="1"/>
</dbReference>
<sequence length="1072" mass="121228">MESSQEVQLSSQIDEDGDLMVIDVDVPDGMDIDAPLATVGRRECRQPERRHESRKPVQSGVQGPKGKPTNSKGAGRGGESRPIPQASRKRHQPGTTPAVKGAGNKARNGGPQGQKGNNRKAKKTGNTAQTPPVVVCNAGPSSSERAPVCVQTLSTLQPPAGEVVGNGGCRSPTVYSISSDDFMDVDEEEPEQVGPVRESNNSIAPGTASEVALTETAALPRAPEGHAPQAERAGNTPQMPPNYARLNAKLQFLHCVMRQIDGPWCHWVPDVYKAVVTKYQRMPRGGWKVLAEYANEHFEFHKTHKEVEQMARQVVAKAARSQPTDVGEIASLHDVDSYNALQEDFDRIMAQRLREPDLLPKNKKPKSAAQYRPITCMSNLYKLTTRCATETLKREVDGRGLRSENQMGTRSNVQGAKEHALANIALNEKHKGKLLATWVDVMKAYDSIDHAYLARVIDNLNLPGWLSNFIKQTIKRWNIEIRWNKNTIMHKKVERGILQGDSLSPLLFVLCLDPLSRHLTRIFPKVELSVTGGRIFATNHFLYIDDLKFFAHEESTMRGMGREVEKFFNDIGLRINRDKSATNTEACASIAKQMEGPETYKYLGVTETSNSLTSDGMFDIILQEICRRTELLAASKLSGKNLSMAINQYALSVINYYIGVIPMDITHFDKIDLAVRRIINAKHGHKKWANTQRLYLPRKEMGRGLHSMVFRAEAMLLRLWLTLSADEVTSTRRAAIMQHFRDTYAHISHIKMHLEGRYGMEFGMEDTTDKSLRDLRVAQNKWLYNRMHVKSTHKVLYAKREDPKLDIEASSLYLTCGILTPEEEANVAEVQDRNLQWMSSSKKCTRCNNGKNVDHLATKCQKLLHLEYTKRHNEVAKRVHSVLGRQIGLPKEKIDAHKIESEVHGKYGWIAYDKTVKTQKTKEYNRPDIILADRRRNTITIVEIGITNQDNLVDTEKFKKQKYEDLIEDLKARQFNQHTKIRVIPYVMTWEGIVTKEHSKYRRDLGISDRMEAHIQRVVIQETHKIVMRDMKPKEDYDSVEDPQAQTGWMPAWMAPVTSGNGPAWIPQPVSA</sequence>
<feature type="domain" description="Reverse transcriptase" evidence="2">
    <location>
        <begin position="342"/>
        <end position="607"/>
    </location>
</feature>
<dbReference type="OrthoDB" id="2192661at2759"/>
<reference evidence="3" key="2">
    <citation type="submission" date="2014-06" db="EMBL/GenBank/DDBJ databases">
        <authorList>
            <person name="Aslett M."/>
            <person name="De Silva Nishadi"/>
        </authorList>
    </citation>
    <scope>NUCLEOTIDE SEQUENCE</scope>
    <source>
        <strain evidence="3">Bond</strain>
    </source>
</reference>
<dbReference type="KEGG" id="bbig:BBBOND_0005650"/>
<accession>A0A061BR22</accession>
<proteinExistence type="predicted"/>
<reference evidence="3" key="1">
    <citation type="journal article" date="2014" name="Nucleic Acids Res.">
        <title>The evolutionary dynamics of variant antigen genes in Babesia reveal a history of genomic innovation underlying host-parasite interaction.</title>
        <authorList>
            <person name="Jackson A.P."/>
            <person name="Otto T.D."/>
            <person name="Darby A."/>
            <person name="Ramaprasad A."/>
            <person name="Xia D."/>
            <person name="Echaide I.E."/>
            <person name="Farber M."/>
            <person name="Gahlot S."/>
            <person name="Gamble J."/>
            <person name="Gupta D."/>
            <person name="Gupta Y."/>
            <person name="Jackson L."/>
            <person name="Malandrin L."/>
            <person name="Malas T.B."/>
            <person name="Moussa E."/>
            <person name="Nair M."/>
            <person name="Reid AJ."/>
            <person name="Sanders M."/>
            <person name="Sharma J."/>
            <person name="Tracey A."/>
            <person name="Quail M.A."/>
            <person name="Weir W."/>
            <person name="Wastling J.M."/>
            <person name="Hall N."/>
            <person name="Willadsen P."/>
            <person name="Lingelbach K."/>
            <person name="Shiels B."/>
            <person name="Tait A."/>
            <person name="Berriman M."/>
            <person name="Allred D.R."/>
            <person name="Pain A."/>
        </authorList>
    </citation>
    <scope>NUCLEOTIDE SEQUENCE</scope>
    <source>
        <strain evidence="3">Bond</strain>
    </source>
</reference>
<protein>
    <recommendedName>
        <fullName evidence="2">Reverse transcriptase domain-containing protein</fullName>
    </recommendedName>
</protein>
<dbReference type="VEuPathDB" id="PiroplasmaDB:BBBOND_0005650"/>
<feature type="compositionally biased region" description="Basic and acidic residues" evidence="1">
    <location>
        <begin position="40"/>
        <end position="55"/>
    </location>
</feature>